<dbReference type="InterPro" id="IPR013702">
    <property type="entry name" value="FIST_domain_N"/>
</dbReference>
<evidence type="ECO:0000259" key="2">
    <source>
        <dbReference type="SMART" id="SM01204"/>
    </source>
</evidence>
<dbReference type="PANTHER" id="PTHR40252">
    <property type="entry name" value="BLR0328 PROTEIN"/>
    <property type="match status" value="1"/>
</dbReference>
<name>A0A347U7Q7_9BACT</name>
<dbReference type="EMBL" id="CP032097">
    <property type="protein sequence ID" value="AXX94885.1"/>
    <property type="molecule type" value="Genomic_DNA"/>
</dbReference>
<feature type="domain" description="FIST C-domain" evidence="2">
    <location>
        <begin position="195"/>
        <end position="338"/>
    </location>
</feature>
<evidence type="ECO:0000259" key="1">
    <source>
        <dbReference type="SMART" id="SM00897"/>
    </source>
</evidence>
<evidence type="ECO:0000313" key="6">
    <source>
        <dbReference type="Proteomes" id="UP000290588"/>
    </source>
</evidence>
<dbReference type="AlphaFoldDB" id="A0A347U7Q7"/>
<evidence type="ECO:0000313" key="4">
    <source>
        <dbReference type="EMBL" id="RXI30516.1"/>
    </source>
</evidence>
<dbReference type="Pfam" id="PF10442">
    <property type="entry name" value="FIST_C"/>
    <property type="match status" value="1"/>
</dbReference>
<gene>
    <name evidence="3" type="ORF">AELL_1217</name>
    <name evidence="4" type="ORF">CP962_07045</name>
</gene>
<dbReference type="InterPro" id="IPR019494">
    <property type="entry name" value="FIST_C"/>
</dbReference>
<evidence type="ECO:0000313" key="5">
    <source>
        <dbReference type="Proteomes" id="UP000262582"/>
    </source>
</evidence>
<dbReference type="OrthoDB" id="378730at2"/>
<dbReference type="KEGG" id="aell:AELL_1217"/>
<dbReference type="SMART" id="SM01204">
    <property type="entry name" value="FIST_C"/>
    <property type="match status" value="1"/>
</dbReference>
<dbReference type="SMART" id="SM00897">
    <property type="entry name" value="FIST"/>
    <property type="match status" value="1"/>
</dbReference>
<accession>A0A347U7Q7</accession>
<dbReference type="Pfam" id="PF08495">
    <property type="entry name" value="FIST"/>
    <property type="match status" value="1"/>
</dbReference>
<organism evidence="4 6">
    <name type="scientific">Arcobacter ellisii</name>
    <dbReference type="NCBI Taxonomy" id="913109"/>
    <lineage>
        <taxon>Bacteria</taxon>
        <taxon>Pseudomonadati</taxon>
        <taxon>Campylobacterota</taxon>
        <taxon>Epsilonproteobacteria</taxon>
        <taxon>Campylobacterales</taxon>
        <taxon>Arcobacteraceae</taxon>
        <taxon>Arcobacter</taxon>
    </lineage>
</organism>
<reference evidence="4 6" key="1">
    <citation type="submission" date="2017-09" db="EMBL/GenBank/DDBJ databases">
        <title>Genomics of the genus Arcobacter.</title>
        <authorList>
            <person name="Perez-Cataluna A."/>
            <person name="Figueras M.J."/>
            <person name="Salas-Masso N."/>
        </authorList>
    </citation>
    <scope>NUCLEOTIDE SEQUENCE [LARGE SCALE GENOMIC DNA]</scope>
    <source>
        <strain evidence="4 6">CECT 7837</strain>
    </source>
</reference>
<dbReference type="EMBL" id="NXIG01000006">
    <property type="protein sequence ID" value="RXI30516.1"/>
    <property type="molecule type" value="Genomic_DNA"/>
</dbReference>
<dbReference type="RefSeq" id="WP_118917093.1">
    <property type="nucleotide sequence ID" value="NZ_CP032097.1"/>
</dbReference>
<dbReference type="Proteomes" id="UP000290588">
    <property type="component" value="Unassembled WGS sequence"/>
</dbReference>
<keyword evidence="5" id="KW-1185">Reference proteome</keyword>
<dbReference type="Proteomes" id="UP000262582">
    <property type="component" value="Chromosome"/>
</dbReference>
<reference evidence="3 5" key="2">
    <citation type="submission" date="2018-08" db="EMBL/GenBank/DDBJ databases">
        <title>Complete genome of the Arcobacter ellisii type strain LMG 26155.</title>
        <authorList>
            <person name="Miller W.G."/>
            <person name="Yee E."/>
            <person name="Bono J.L."/>
        </authorList>
    </citation>
    <scope>NUCLEOTIDE SEQUENCE [LARGE SCALE GENOMIC DNA]</scope>
    <source>
        <strain evidence="3 5">LMG 26155</strain>
    </source>
</reference>
<sequence length="356" mass="40361">MKKGKFYFSLKDFLEDNENNTENIFILVAEYTNINLENLKHYNGEIFGGIVPFVIYNNEYYNKGLIVCSLEENSDFLLVEDLNYLDVNSTFFENRKSFLVLLDGLSQNITKFLENLFEVVCENAKVIGGGAGKMTFENDPVIFTKDKIYKNAAIIIATSMNLHSKISNGWEYLDGPFLTTNSEKNILKTLNYKNAFDVYKSIVEKNSGMIFSDDNFFDIAKSYPLGIVKLNNQTIVRDPIYIDKNNNIVLVGDIFQNSTINILKGDDKNLIKSSVNAVKELLEESNSCANEDVIIFNCISRSIFLGNNFPNELDEIKSHMKKDATLFGALTFGEICNDSDKYISFYNKSCVVGVLC</sequence>
<feature type="domain" description="FIST" evidence="1">
    <location>
        <begin position="19"/>
        <end position="194"/>
    </location>
</feature>
<proteinExistence type="predicted"/>
<dbReference type="PANTHER" id="PTHR40252:SF2">
    <property type="entry name" value="BLR0328 PROTEIN"/>
    <property type="match status" value="1"/>
</dbReference>
<evidence type="ECO:0000313" key="3">
    <source>
        <dbReference type="EMBL" id="AXX94885.1"/>
    </source>
</evidence>
<protein>
    <submittedName>
        <fullName evidence="3">FIST sensor-containing signal transduction protein</fullName>
    </submittedName>
</protein>